<dbReference type="InterPro" id="IPR010750">
    <property type="entry name" value="SGF29_tudor-like_dom"/>
</dbReference>
<keyword evidence="2" id="KW-0805">Transcription regulation</keyword>
<dbReference type="InterPro" id="IPR037802">
    <property type="entry name" value="SGF29"/>
</dbReference>
<gene>
    <name evidence="6" type="ORF">EG68_12060</name>
</gene>
<dbReference type="GO" id="GO:0005634">
    <property type="term" value="C:nucleus"/>
    <property type="evidence" value="ECO:0007669"/>
    <property type="project" value="UniProtKB-SubCell"/>
</dbReference>
<dbReference type="GO" id="GO:0000124">
    <property type="term" value="C:SAGA complex"/>
    <property type="evidence" value="ECO:0007669"/>
    <property type="project" value="InterPro"/>
</dbReference>
<keyword evidence="4" id="KW-0539">Nucleus</keyword>
<organism evidence="6 7">
    <name type="scientific">Paragonimus skrjabini miyazakii</name>
    <dbReference type="NCBI Taxonomy" id="59628"/>
    <lineage>
        <taxon>Eukaryota</taxon>
        <taxon>Metazoa</taxon>
        <taxon>Spiralia</taxon>
        <taxon>Lophotrochozoa</taxon>
        <taxon>Platyhelminthes</taxon>
        <taxon>Trematoda</taxon>
        <taxon>Digenea</taxon>
        <taxon>Plagiorchiida</taxon>
        <taxon>Troglotremata</taxon>
        <taxon>Troglotrematidae</taxon>
        <taxon>Paragonimus</taxon>
    </lineage>
</organism>
<keyword evidence="7" id="KW-1185">Reference proteome</keyword>
<dbReference type="CDD" id="cd20393">
    <property type="entry name" value="Tudor_SGF29_rpt1"/>
    <property type="match status" value="1"/>
</dbReference>
<evidence type="ECO:0000313" key="7">
    <source>
        <dbReference type="Proteomes" id="UP000822476"/>
    </source>
</evidence>
<comment type="caution">
    <text evidence="6">The sequence shown here is derived from an EMBL/GenBank/DDBJ whole genome shotgun (WGS) entry which is preliminary data.</text>
</comment>
<dbReference type="PROSITE" id="PS51518">
    <property type="entry name" value="SGF29_C"/>
    <property type="match status" value="1"/>
</dbReference>
<protein>
    <recommendedName>
        <fullName evidence="5">SGF29 C-terminal domain-containing protein</fullName>
    </recommendedName>
</protein>
<comment type="subcellular location">
    <subcellularLocation>
        <location evidence="1">Nucleus</location>
    </subcellularLocation>
</comment>
<feature type="domain" description="SGF29 C-terminal" evidence="5">
    <location>
        <begin position="139"/>
        <end position="289"/>
    </location>
</feature>
<accession>A0A8S9YP82</accession>
<keyword evidence="3" id="KW-0804">Transcription</keyword>
<evidence type="ECO:0000256" key="1">
    <source>
        <dbReference type="ARBA" id="ARBA00004123"/>
    </source>
</evidence>
<dbReference type="InterPro" id="IPR047287">
    <property type="entry name" value="Tudor_SGF29_rpt2"/>
</dbReference>
<evidence type="ECO:0000256" key="4">
    <source>
        <dbReference type="ARBA" id="ARBA00023242"/>
    </source>
</evidence>
<dbReference type="PANTHER" id="PTHR21539:SF0">
    <property type="entry name" value="SAGA-ASSOCIATED FACTOR 29"/>
    <property type="match status" value="1"/>
</dbReference>
<dbReference type="AlphaFoldDB" id="A0A8S9YP82"/>
<sequence length="297" mass="32862">MMSSLSTGQVQLNEQTKELLTLCKAVVAESAEGNRTLSNLDALRRKQRNAKVNKGQLKSLYAQAISEAEHQKSTLLSALEKVAHIRQIEHDLRASIGPKNFRRGVLMSVLQENARSIPLWVGKPDEKAPSLCGAVPASATTIAQPLDHVAALVPEPDVAATAACNLSEGCILAEVVSYDPDKRTYQVEDVDADEGKVQYTLARSKVIPLPKWKANPVTNPEAIFPKGSTVFALYPQTTCFYKAVVDEVPVHVHDEYSLYFEDSSYPEGYAPAIRIPQRYVIECREKDNPFVSRRRSK</sequence>
<dbReference type="Gene3D" id="2.30.30.140">
    <property type="match status" value="2"/>
</dbReference>
<dbReference type="OrthoDB" id="10265994at2759"/>
<dbReference type="EMBL" id="JTDE01009910">
    <property type="protein sequence ID" value="KAF7234394.1"/>
    <property type="molecule type" value="Genomic_DNA"/>
</dbReference>
<reference evidence="6" key="1">
    <citation type="submission" date="2019-07" db="EMBL/GenBank/DDBJ databases">
        <title>Annotation for the trematode Paragonimus miyazaki's.</title>
        <authorList>
            <person name="Choi Y.-J."/>
        </authorList>
    </citation>
    <scope>NUCLEOTIDE SEQUENCE</scope>
    <source>
        <strain evidence="6">Japan</strain>
    </source>
</reference>
<dbReference type="Pfam" id="PF07039">
    <property type="entry name" value="SGF29_Tudor"/>
    <property type="match status" value="1"/>
</dbReference>
<dbReference type="Proteomes" id="UP000822476">
    <property type="component" value="Unassembled WGS sequence"/>
</dbReference>
<proteinExistence type="predicted"/>
<dbReference type="CDD" id="cd20394">
    <property type="entry name" value="Tudor_SGF29_rpt2"/>
    <property type="match status" value="1"/>
</dbReference>
<dbReference type="PANTHER" id="PTHR21539">
    <property type="entry name" value="SAGA-ASSOCIATED FACTOR 29"/>
    <property type="match status" value="1"/>
</dbReference>
<evidence type="ECO:0000313" key="6">
    <source>
        <dbReference type="EMBL" id="KAF7234394.1"/>
    </source>
</evidence>
<name>A0A8S9YP82_9TREM</name>
<evidence type="ECO:0000256" key="2">
    <source>
        <dbReference type="ARBA" id="ARBA00023015"/>
    </source>
</evidence>
<evidence type="ECO:0000256" key="3">
    <source>
        <dbReference type="ARBA" id="ARBA00023163"/>
    </source>
</evidence>
<dbReference type="InterPro" id="IPR047288">
    <property type="entry name" value="Tudor_SGF29_rpt1"/>
</dbReference>
<evidence type="ECO:0000259" key="5">
    <source>
        <dbReference type="PROSITE" id="PS51518"/>
    </source>
</evidence>